<dbReference type="SUPFAM" id="SSF48371">
    <property type="entry name" value="ARM repeat"/>
    <property type="match status" value="1"/>
</dbReference>
<dbReference type="KEGG" id="est:DN752_22205"/>
<organism evidence="1 2">
    <name type="scientific">Echinicola strongylocentroti</name>
    <dbReference type="NCBI Taxonomy" id="1795355"/>
    <lineage>
        <taxon>Bacteria</taxon>
        <taxon>Pseudomonadati</taxon>
        <taxon>Bacteroidota</taxon>
        <taxon>Cytophagia</taxon>
        <taxon>Cytophagales</taxon>
        <taxon>Cyclobacteriaceae</taxon>
        <taxon>Echinicola</taxon>
    </lineage>
</organism>
<dbReference type="Proteomes" id="UP000248688">
    <property type="component" value="Chromosome"/>
</dbReference>
<dbReference type="AlphaFoldDB" id="A0A2Z4IPF4"/>
<sequence length="144" mass="16849">MGSRKKLPETNGMGVENYATNEINMVIKQKLSDSEEILIKRFIDTIVEREKYVNVNPKRANKLFDEIHSIFKELRKKKQLKRLEPLMEHNNNSVVNFAAKYYLIVDEKKAINKLKELAKSGGMIAFEINILIDQWKKGEVTFNY</sequence>
<name>A0A2Z4IPF4_9BACT</name>
<protein>
    <submittedName>
        <fullName evidence="1">Uncharacterized protein</fullName>
    </submittedName>
</protein>
<accession>A0A2Z4IPF4</accession>
<dbReference type="Gene3D" id="1.25.40.70">
    <property type="entry name" value="Phosphatidylinositol 3-kinase, accessory domain (PIK)"/>
    <property type="match status" value="1"/>
</dbReference>
<evidence type="ECO:0000313" key="1">
    <source>
        <dbReference type="EMBL" id="AWW32640.1"/>
    </source>
</evidence>
<dbReference type="InterPro" id="IPR016024">
    <property type="entry name" value="ARM-type_fold"/>
</dbReference>
<keyword evidence="2" id="KW-1185">Reference proteome</keyword>
<dbReference type="EMBL" id="CP030041">
    <property type="protein sequence ID" value="AWW32640.1"/>
    <property type="molecule type" value="Genomic_DNA"/>
</dbReference>
<dbReference type="RefSeq" id="WP_112786012.1">
    <property type="nucleotide sequence ID" value="NZ_CP030041.1"/>
</dbReference>
<gene>
    <name evidence="1" type="ORF">DN752_22205</name>
</gene>
<dbReference type="InterPro" id="IPR042236">
    <property type="entry name" value="PI3K_accessory_sf"/>
</dbReference>
<reference evidence="1 2" key="1">
    <citation type="submission" date="2018-06" db="EMBL/GenBank/DDBJ databases">
        <title>Echinicola strongylocentroti sp. nov., isolated from a sea urchin Strongylocentrotus intermedius.</title>
        <authorList>
            <person name="Bae S.S."/>
        </authorList>
    </citation>
    <scope>NUCLEOTIDE SEQUENCE [LARGE SCALE GENOMIC DNA]</scope>
    <source>
        <strain evidence="1 2">MEBiC08714</strain>
    </source>
</reference>
<proteinExistence type="predicted"/>
<evidence type="ECO:0000313" key="2">
    <source>
        <dbReference type="Proteomes" id="UP000248688"/>
    </source>
</evidence>